<dbReference type="KEGG" id="apln:108734589"/>
<evidence type="ECO:0000313" key="4">
    <source>
        <dbReference type="RefSeq" id="XP_018321715.1"/>
    </source>
</evidence>
<gene>
    <name evidence="4" type="primary">LOC108734589</name>
</gene>
<evidence type="ECO:0000313" key="3">
    <source>
        <dbReference type="Proteomes" id="UP000192223"/>
    </source>
</evidence>
<feature type="region of interest" description="Disordered" evidence="2">
    <location>
        <begin position="1"/>
        <end position="31"/>
    </location>
</feature>
<keyword evidence="1" id="KW-0175">Coiled coil</keyword>
<dbReference type="Proteomes" id="UP000192223">
    <property type="component" value="Unplaced"/>
</dbReference>
<evidence type="ECO:0000256" key="1">
    <source>
        <dbReference type="SAM" id="Coils"/>
    </source>
</evidence>
<dbReference type="GO" id="GO:0051087">
    <property type="term" value="F:protein-folding chaperone binding"/>
    <property type="evidence" value="ECO:0007669"/>
    <property type="project" value="InterPro"/>
</dbReference>
<feature type="region of interest" description="Disordered" evidence="2">
    <location>
        <begin position="697"/>
        <end position="725"/>
    </location>
</feature>
<reference evidence="4" key="1">
    <citation type="submission" date="2025-08" db="UniProtKB">
        <authorList>
            <consortium name="RefSeq"/>
        </authorList>
    </citation>
    <scope>IDENTIFICATION</scope>
    <source>
        <tissue evidence="4">Entire body</tissue>
    </source>
</reference>
<keyword evidence="3" id="KW-1185">Reference proteome</keyword>
<organism evidence="3 4">
    <name type="scientific">Agrilus planipennis</name>
    <name type="common">Emerald ash borer</name>
    <name type="synonym">Agrilus marcopoli</name>
    <dbReference type="NCBI Taxonomy" id="224129"/>
    <lineage>
        <taxon>Eukaryota</taxon>
        <taxon>Metazoa</taxon>
        <taxon>Ecdysozoa</taxon>
        <taxon>Arthropoda</taxon>
        <taxon>Hexapoda</taxon>
        <taxon>Insecta</taxon>
        <taxon>Pterygota</taxon>
        <taxon>Neoptera</taxon>
        <taxon>Endopterygota</taxon>
        <taxon>Coleoptera</taxon>
        <taxon>Polyphaga</taxon>
        <taxon>Elateriformia</taxon>
        <taxon>Buprestoidea</taxon>
        <taxon>Buprestidae</taxon>
        <taxon>Agrilinae</taxon>
        <taxon>Agrilus</taxon>
    </lineage>
</organism>
<dbReference type="STRING" id="224129.A0A1W4WNV2"/>
<dbReference type="OrthoDB" id="6715961at2759"/>
<feature type="region of interest" description="Disordered" evidence="2">
    <location>
        <begin position="239"/>
        <end position="264"/>
    </location>
</feature>
<dbReference type="InParanoid" id="A0A1W4WNV2"/>
<feature type="region of interest" description="Disordered" evidence="2">
    <location>
        <begin position="523"/>
        <end position="549"/>
    </location>
</feature>
<protein>
    <submittedName>
        <fullName evidence="4">Spindle pole body component 110-like</fullName>
    </submittedName>
</protein>
<proteinExistence type="predicted"/>
<feature type="compositionally biased region" description="Polar residues" evidence="2">
    <location>
        <begin position="252"/>
        <end position="264"/>
    </location>
</feature>
<feature type="coiled-coil region" evidence="1">
    <location>
        <begin position="1057"/>
        <end position="1096"/>
    </location>
</feature>
<feature type="compositionally biased region" description="Basic and acidic residues" evidence="2">
    <location>
        <begin position="697"/>
        <end position="710"/>
    </location>
</feature>
<dbReference type="GeneID" id="108734589"/>
<dbReference type="RefSeq" id="XP_018321715.1">
    <property type="nucleotide sequence ID" value="XM_018466213.2"/>
</dbReference>
<name>A0A1W4WNV2_AGRPL</name>
<dbReference type="Gene3D" id="1.20.58.120">
    <property type="entry name" value="BAG domain"/>
    <property type="match status" value="7"/>
</dbReference>
<dbReference type="InterPro" id="IPR036533">
    <property type="entry name" value="BAG_dom_sf"/>
</dbReference>
<accession>A0A1W4WNV2</accession>
<dbReference type="SUPFAM" id="SSF63491">
    <property type="entry name" value="BAG domain"/>
    <property type="match status" value="4"/>
</dbReference>
<feature type="compositionally biased region" description="Polar residues" evidence="2">
    <location>
        <begin position="524"/>
        <end position="542"/>
    </location>
</feature>
<evidence type="ECO:0000256" key="2">
    <source>
        <dbReference type="SAM" id="MobiDB-lite"/>
    </source>
</evidence>
<dbReference type="AlphaFoldDB" id="A0A1W4WNV2"/>
<sequence>MGATGSKGEDHAFDRGSTLSLSSKRRSSKVDELQSVTDTITRIKDEIEYYNGTRADPRYEECQKILADLSSRLQDLKKSGKRKSTARIDDILDDIKVCFRLLEEKVASNDAKEQNLDMASIESHSFINQNVNKFEQAKKPEFHGSMDSMISASGYHPKKEKPKYRPISTIDLLEQQVENIEKEVKSAVELEDTKQFLILEKKIQILYTDLEMIPSDAHTPMSERKEGLEKRLIKCNNQLKKTKRSMDRRSRTSSQIDSKASTSSVVDRREVKSVADPVSTEQMDEIGKILSELEEYLLKVQVFDGTKKDDDYKRLVGKLEEYWSKVYNIEEFSNIDRTRKIDTIEKIKFLIKKLETKAEQNAKILLAKADINRIEDDLQICNRSINSFRGKKGDDAYTNIDQKLRLLWDNLGRIDAGDAIITKKKNEIIDKVQDALKNLEEKATVENVIEPVQVLAHQNVLDEDYIPQQLLKQAEEFQNHWSQLEYNLNKQKLKNKEHYQNIVAVLDNVSESLTFFINEHRTSIDSPQSAPNKIQSTSQSAKSSRDEQRAQFFNSIRNEPEHLEQKSLASSIVSEIVRNNFILDTRNYKKPDLISSEKDLRVAVDNEESKSKIQTLSATNVLAEVQRMRVEAKDLVKQINHSDVGDEKIYLRIKNELRQLQDSIKAIDSDGTQTLSLHKTKTEKYINDGLQKLEEKRTELKRKEDEEKSKSAASKSESSPGRISVSRTLQDIMNIDANVQYLQKQIQKFEGITKDPAYTKIESGLAESQSKLGSIDINGYDNLRISKNEIIQQIGKYKKELEDKLVDNQKNYKNSNPNLISIGSEEPKRQVSQELKSVIEEVQKLKSQVERFSGIYKGIQYKQIEDSFNLTSAKLEALDSKGNDKIENAKAQTSQKIEQYLKILEDKSMKVAKVSPEASTEGKEEDVNKNEIVVTTTKPVTTISATTSPSASTDKNINPLIISFQQIEALRNKLVTIKESVESFQGTYKDSNYIKLENDLLACKQDINKIEDHSNASINTSKNQYIEYIDKLLKYFEDKMNIDRANSDWDRNPLEEMKETEKELSQLKKDIDKFEMSQGEEVLKDLDERLTKLIEKIESIDIGNLTNLRDHKNKILFEIQQTVNLLNDKAVSPFPEELQQILREIAYVNHGVNEFKGTRYDKKYAELDEALIHLMMRIRGVDTRTSTAVADECVKAIQRIQELMKVLQEKVRIPGLDDKAPLVHNLGTFV</sequence>